<evidence type="ECO:0000313" key="3">
    <source>
        <dbReference type="Proteomes" id="UP000492821"/>
    </source>
</evidence>
<comment type="similarity">
    <text evidence="1">Belongs to the Integrator subunit 7 family.</text>
</comment>
<keyword evidence="3" id="KW-1185">Reference proteome</keyword>
<protein>
    <submittedName>
        <fullName evidence="4">Integrator complex subunit 7</fullName>
    </submittedName>
</protein>
<feature type="domain" description="Integrator complex subunit 7 N-terminal" evidence="2">
    <location>
        <begin position="49"/>
        <end position="550"/>
    </location>
</feature>
<reference evidence="3" key="1">
    <citation type="journal article" date="2013" name="Genetics">
        <title>The draft genome and transcriptome of Panagrellus redivivus are shaped by the harsh demands of a free-living lifestyle.</title>
        <authorList>
            <person name="Srinivasan J."/>
            <person name="Dillman A.R."/>
            <person name="Macchietto M.G."/>
            <person name="Heikkinen L."/>
            <person name="Lakso M."/>
            <person name="Fracchia K.M."/>
            <person name="Antoshechkin I."/>
            <person name="Mortazavi A."/>
            <person name="Wong G."/>
            <person name="Sternberg P.W."/>
        </authorList>
    </citation>
    <scope>NUCLEOTIDE SEQUENCE [LARGE SCALE GENOMIC DNA]</scope>
    <source>
        <strain evidence="3">MT8872</strain>
    </source>
</reference>
<evidence type="ECO:0000313" key="4">
    <source>
        <dbReference type="WBParaSite" id="Pan_g18674.t1"/>
    </source>
</evidence>
<dbReference type="Gene3D" id="1.25.10.10">
    <property type="entry name" value="Leucine-rich Repeat Variant"/>
    <property type="match status" value="1"/>
</dbReference>
<proteinExistence type="inferred from homology"/>
<dbReference type="InterPro" id="IPR056516">
    <property type="entry name" value="INTS7_N"/>
</dbReference>
<dbReference type="PANTHER" id="PTHR13322:SF2">
    <property type="entry name" value="INTEGRATOR COMPLEX SUBUNIT 7"/>
    <property type="match status" value="1"/>
</dbReference>
<name>A0A7E4VC70_PANRE</name>
<dbReference type="PANTHER" id="PTHR13322">
    <property type="entry name" value="C1ORF73 PROTEIN"/>
    <property type="match status" value="1"/>
</dbReference>
<dbReference type="Proteomes" id="UP000492821">
    <property type="component" value="Unassembled WGS sequence"/>
</dbReference>
<dbReference type="AlphaFoldDB" id="A0A7E4VC70"/>
<organism evidence="3 4">
    <name type="scientific">Panagrellus redivivus</name>
    <name type="common">Microworm</name>
    <dbReference type="NCBI Taxonomy" id="6233"/>
    <lineage>
        <taxon>Eukaryota</taxon>
        <taxon>Metazoa</taxon>
        <taxon>Ecdysozoa</taxon>
        <taxon>Nematoda</taxon>
        <taxon>Chromadorea</taxon>
        <taxon>Rhabditida</taxon>
        <taxon>Tylenchina</taxon>
        <taxon>Panagrolaimomorpha</taxon>
        <taxon>Panagrolaimoidea</taxon>
        <taxon>Panagrolaimidae</taxon>
        <taxon>Panagrellus</taxon>
    </lineage>
</organism>
<sequence length="932" mass="103738">MYAAEPPRYHHIALLEIPEAPNVDVFHAEMDKAATEQPHLLLSLISGASVFLQKHPFPEVMNKTFNSLSHVFYNPPSWTIPANRVDENLVRYRIVVLARECRSFIHAYTTANVMLPTLMQMAHNTDSDARALSLLLAAALAPALSNDARVHHLIIEALSSEHLYEKLSAINAAEEFGRLSREFCDIVLVKFGELLTSNEVQTRVKVRLLNALSNFRDGVSICDRSIELGKSLLSKDFDKSVIIATYGMFTKLCRKMARINEHVDYLLDELDSNSSDPVLLASILGSLASLDEPSQWNDAQVERLLGQYPLIVRQKSPTACFCYLKCLLFLLTKRSFNAKISAEFPFIVLLFTHPDFAVGVSAARVIIRLEQSEVVAAAILQFLPDLIARMPKQDVRHQRILCKVITEYCTKVQTTRDSAATVVQELINIGKSSKSNEVVVSNVLETLNAVCNSSPALFSVVLPFAIELADGSLIKDDNAMEVDDQAVDIIGKDKEQSFKPTIYLFSLLLAPSFARGENVEAVGKLIEKYLPALSLSMKYQVAVTALRFGHWHDVASPLLKSLPLGKLSRPSAQWIKALIGIAETQSPGSVDFATLSSSFATAEDVSSILNQLSSDPSKGALFAFPSHFIEVCCRFLYVLKGFTALLNSNLPLLNATADFVKRNIAQQCLFWIGQAERIATALDALGQLAFDADKETHNRILLWKYFYSLLHFSLQFFTPNPAQTLPALAQIETASSTNYHIFNALVWASNEVAKLVAVGTGVEHQHQHWMKRLTKANLQHVNTIFLEVWKSIAFFLPRAVFHQVHSTRIRLNIQFNGREIDGRYQVPMADRQHPVTVQGFVKTNNPAGICIVQVKGVLHVLRPNGTEIPPVDAPQQRSVELSDGTNHFSTRFSFSVKQTSRIRFTVTFIDKTSKKVWSSDATAAIIVQIGGR</sequence>
<accession>A0A7E4VC70</accession>
<dbReference type="InterPro" id="IPR011989">
    <property type="entry name" value="ARM-like"/>
</dbReference>
<dbReference type="GO" id="GO:0034472">
    <property type="term" value="P:snRNA 3'-end processing"/>
    <property type="evidence" value="ECO:0007669"/>
    <property type="project" value="TreeGrafter"/>
</dbReference>
<dbReference type="WBParaSite" id="Pan_g18674.t1">
    <property type="protein sequence ID" value="Pan_g18674.t1"/>
    <property type="gene ID" value="Pan_g18674"/>
</dbReference>
<evidence type="ECO:0000256" key="1">
    <source>
        <dbReference type="ARBA" id="ARBA00008565"/>
    </source>
</evidence>
<evidence type="ECO:0000259" key="2">
    <source>
        <dbReference type="Pfam" id="PF24436"/>
    </source>
</evidence>
<dbReference type="InterPro" id="IPR033060">
    <property type="entry name" value="INTS7"/>
</dbReference>
<dbReference type="SUPFAM" id="SSF48371">
    <property type="entry name" value="ARM repeat"/>
    <property type="match status" value="1"/>
</dbReference>
<reference evidence="4" key="2">
    <citation type="submission" date="2020-10" db="UniProtKB">
        <authorList>
            <consortium name="WormBaseParasite"/>
        </authorList>
    </citation>
    <scope>IDENTIFICATION</scope>
</reference>
<dbReference type="InterPro" id="IPR016024">
    <property type="entry name" value="ARM-type_fold"/>
</dbReference>
<dbReference type="GO" id="GO:0032039">
    <property type="term" value="C:integrator complex"/>
    <property type="evidence" value="ECO:0007669"/>
    <property type="project" value="InterPro"/>
</dbReference>
<dbReference type="Pfam" id="PF24436">
    <property type="entry name" value="INTS7_N"/>
    <property type="match status" value="1"/>
</dbReference>